<dbReference type="GO" id="GO:0005829">
    <property type="term" value="C:cytosol"/>
    <property type="evidence" value="ECO:0007669"/>
    <property type="project" value="TreeGrafter"/>
</dbReference>
<gene>
    <name evidence="3" type="ORF">lam_194</name>
</gene>
<evidence type="ECO:0000256" key="1">
    <source>
        <dbReference type="ARBA" id="ARBA00023125"/>
    </source>
</evidence>
<dbReference type="InterPro" id="IPR036894">
    <property type="entry name" value="YbaB-like_sf"/>
</dbReference>
<dbReference type="PANTHER" id="PTHR33449:SF1">
    <property type="entry name" value="NUCLEOID-ASSOCIATED PROTEIN YBAB"/>
    <property type="match status" value="1"/>
</dbReference>
<keyword evidence="4" id="KW-1185">Reference proteome</keyword>
<dbReference type="EMBL" id="CP006604">
    <property type="protein sequence ID" value="AHA27568.1"/>
    <property type="molecule type" value="Genomic_DNA"/>
</dbReference>
<evidence type="ECO:0000313" key="3">
    <source>
        <dbReference type="EMBL" id="AHA27568.1"/>
    </source>
</evidence>
<evidence type="ECO:0000313" key="4">
    <source>
        <dbReference type="Proteomes" id="UP000017862"/>
    </source>
</evidence>
<dbReference type="Gene3D" id="3.30.1310.10">
    <property type="entry name" value="Nucleoid-associated protein YbaB-like domain"/>
    <property type="match status" value="1"/>
</dbReference>
<sequence length="109" mass="11781">MNNIMKMMGQVKKIQGKMEEIQESIKEIEVEGISGGGLVTVRLNGNNALIGLKIDDSLLCKDNAEILEDLIIAAHSEARSKLESIVENKKMEAAAAAGLQLPSGFKLPF</sequence>
<dbReference type="InterPro" id="IPR004401">
    <property type="entry name" value="YbaB/EbfC"/>
</dbReference>
<dbReference type="SUPFAM" id="SSF82607">
    <property type="entry name" value="YbaB-like"/>
    <property type="match status" value="1"/>
</dbReference>
<dbReference type="GO" id="GO:0043590">
    <property type="term" value="C:bacterial nucleoid"/>
    <property type="evidence" value="ECO:0007669"/>
    <property type="project" value="UniProtKB-UniRule"/>
</dbReference>
<comment type="subcellular location">
    <subcellularLocation>
        <location evidence="2">Cytoplasm</location>
        <location evidence="2">Nucleoid</location>
    </subcellularLocation>
</comment>
<dbReference type="STRING" id="1261131.lam_194"/>
<dbReference type="NCBIfam" id="TIGR00103">
    <property type="entry name" value="DNA_YbaB_EbfC"/>
    <property type="match status" value="1"/>
</dbReference>
<dbReference type="PANTHER" id="PTHR33449">
    <property type="entry name" value="NUCLEOID-ASSOCIATED PROTEIN YBAB"/>
    <property type="match status" value="1"/>
</dbReference>
<name>U6B4L5_9HYPH</name>
<reference evidence="3 4" key="1">
    <citation type="journal article" date="2014" name="Mol. Plant Microbe Interact.">
        <title>The complete genome sequence of Candidatus Liberibacter americanus, associated with citrus Huanglongbing.</title>
        <authorList>
            <person name="Wulff N.A."/>
            <person name="Zhang S."/>
            <person name="Setubal J.C."/>
            <person name="Almeida N.F."/>
            <person name="Martins E.C."/>
            <person name="Harakava R."/>
            <person name="Kumar D."/>
            <person name="Rangel L.T."/>
            <person name="Foissac X."/>
            <person name="Bove J."/>
            <person name="Gabriel D.W."/>
        </authorList>
    </citation>
    <scope>NUCLEOTIDE SEQUENCE [LARGE SCALE GENOMIC DNA]</scope>
    <source>
        <strain evidence="3 4">Sao Paulo</strain>
    </source>
</reference>
<dbReference type="Proteomes" id="UP000017862">
    <property type="component" value="Chromosome"/>
</dbReference>
<dbReference type="GO" id="GO:0003677">
    <property type="term" value="F:DNA binding"/>
    <property type="evidence" value="ECO:0007669"/>
    <property type="project" value="UniProtKB-UniRule"/>
</dbReference>
<proteinExistence type="inferred from homology"/>
<accession>U6B4L5</accession>
<dbReference type="HOGENOM" id="CLU_140930_0_1_5"/>
<dbReference type="PIRSF" id="PIRSF004555">
    <property type="entry name" value="UCP004555"/>
    <property type="match status" value="1"/>
</dbReference>
<comment type="function">
    <text evidence="2">Binds to DNA and alters its conformation. May be involved in regulation of gene expression, nucleoid organization and DNA protection.</text>
</comment>
<organism evidence="3 4">
    <name type="scientific">Candidatus Liberibacter americanus str. Sao Paulo</name>
    <dbReference type="NCBI Taxonomy" id="1261131"/>
    <lineage>
        <taxon>Bacteria</taxon>
        <taxon>Pseudomonadati</taxon>
        <taxon>Pseudomonadota</taxon>
        <taxon>Alphaproteobacteria</taxon>
        <taxon>Hyphomicrobiales</taxon>
        <taxon>Rhizobiaceae</taxon>
        <taxon>Liberibacter</taxon>
    </lineage>
</organism>
<protein>
    <recommendedName>
        <fullName evidence="2">Nucleoid-associated protein lam_194</fullName>
    </recommendedName>
</protein>
<dbReference type="PATRIC" id="fig|1261131.3.peg.185"/>
<dbReference type="AlphaFoldDB" id="U6B4L5"/>
<keyword evidence="2" id="KW-0963">Cytoplasm</keyword>
<dbReference type="RefSeq" id="WP_007556722.1">
    <property type="nucleotide sequence ID" value="NC_022793.1"/>
</dbReference>
<dbReference type="Pfam" id="PF02575">
    <property type="entry name" value="YbaB_DNA_bd"/>
    <property type="match status" value="1"/>
</dbReference>
<keyword evidence="1 2" id="KW-0238">DNA-binding</keyword>
<dbReference type="KEGG" id="lar:lam_194"/>
<comment type="similarity">
    <text evidence="2">Belongs to the YbaB/EbfC family.</text>
</comment>
<comment type="subunit">
    <text evidence="2">Homodimer.</text>
</comment>
<evidence type="ECO:0000256" key="2">
    <source>
        <dbReference type="HAMAP-Rule" id="MF_00274"/>
    </source>
</evidence>
<dbReference type="HAMAP" id="MF_00274">
    <property type="entry name" value="DNA_YbaB_EbfC"/>
    <property type="match status" value="1"/>
</dbReference>
<dbReference type="eggNOG" id="COG0718">
    <property type="taxonomic scope" value="Bacteria"/>
</dbReference>